<dbReference type="Proteomes" id="UP000502179">
    <property type="component" value="Chromosome"/>
</dbReference>
<keyword evidence="5" id="KW-0804">Transcription</keyword>
<dbReference type="SMART" id="SM00344">
    <property type="entry name" value="HTH_ASNC"/>
    <property type="match status" value="1"/>
</dbReference>
<evidence type="ECO:0000256" key="5">
    <source>
        <dbReference type="ARBA" id="ARBA00023163"/>
    </source>
</evidence>
<dbReference type="PROSITE" id="PS50956">
    <property type="entry name" value="HTH_ASNC_2"/>
    <property type="match status" value="1"/>
</dbReference>
<dbReference type="Gene3D" id="3.30.70.3460">
    <property type="match status" value="1"/>
</dbReference>
<evidence type="ECO:0000313" key="11">
    <source>
        <dbReference type="Proteomes" id="UP000502179"/>
    </source>
</evidence>
<reference evidence="10 11" key="1">
    <citation type="submission" date="2020-02" db="EMBL/GenBank/DDBJ databases">
        <title>Genome analysis of Thermosulfuriphilus ammonigenes ST65T, an anaerobic thermophilic chemolithoautotrophic bacterium isolated from a deep-sea hydrothermal vent.</title>
        <authorList>
            <person name="Slobodkina G."/>
            <person name="Allioux M."/>
            <person name="Merkel A."/>
            <person name="Alain K."/>
            <person name="Jebbar M."/>
            <person name="Slobodkin A."/>
        </authorList>
    </citation>
    <scope>NUCLEOTIDE SEQUENCE [LARGE SCALE GENOMIC DNA]</scope>
    <source>
        <strain evidence="10 11">ST65</strain>
    </source>
</reference>
<dbReference type="EMBL" id="CP048877">
    <property type="protein sequence ID" value="QIJ72683.1"/>
    <property type="molecule type" value="Genomic_DNA"/>
</dbReference>
<keyword evidence="2" id="KW-0805">Transcription regulation</keyword>
<dbReference type="RefSeq" id="WP_166032899.1">
    <property type="nucleotide sequence ID" value="NZ_CP048877.1"/>
</dbReference>
<dbReference type="GO" id="GO:0043565">
    <property type="term" value="F:sequence-specific DNA binding"/>
    <property type="evidence" value="ECO:0007669"/>
    <property type="project" value="InterPro"/>
</dbReference>
<dbReference type="Pfam" id="PF22451">
    <property type="entry name" value="NirdL-like_HTH"/>
    <property type="match status" value="1"/>
</dbReference>
<dbReference type="EC" id="4.1.1.111" evidence="8"/>
<dbReference type="InterPro" id="IPR040523">
    <property type="entry name" value="AsnC_trans_reg2"/>
</dbReference>
<organism evidence="10 11">
    <name type="scientific">Thermosulfuriphilus ammonigenes</name>
    <dbReference type="NCBI Taxonomy" id="1936021"/>
    <lineage>
        <taxon>Bacteria</taxon>
        <taxon>Pseudomonadati</taxon>
        <taxon>Thermodesulfobacteriota</taxon>
        <taxon>Thermodesulfobacteria</taxon>
        <taxon>Thermodesulfobacteriales</taxon>
        <taxon>Thermodesulfobacteriaceae</taxon>
        <taxon>Thermosulfuriphilus</taxon>
    </lineage>
</organism>
<dbReference type="InterPro" id="IPR019885">
    <property type="entry name" value="Tscrpt_reg_HTH_AsnC-type_CS"/>
</dbReference>
<dbReference type="PANTHER" id="PTHR43413:SF1">
    <property type="entry name" value="SIROHEME DECARBOXYLASE NIRL SUBUNIT"/>
    <property type="match status" value="1"/>
</dbReference>
<dbReference type="PANTHER" id="PTHR43413">
    <property type="entry name" value="TRANSCRIPTIONAL REGULATOR, ASNC FAMILY"/>
    <property type="match status" value="1"/>
</dbReference>
<protein>
    <recommendedName>
        <fullName evidence="8">siroheme decarboxylase</fullName>
        <ecNumber evidence="8">4.1.1.111</ecNumber>
    </recommendedName>
</protein>
<dbReference type="GO" id="GO:0016829">
    <property type="term" value="F:lyase activity"/>
    <property type="evidence" value="ECO:0007669"/>
    <property type="project" value="UniProtKB-KW"/>
</dbReference>
<comment type="similarity">
    <text evidence="7">Belongs to the Ahb/Nir family.</text>
</comment>
<dbReference type="KEGG" id="tav:G4V39_10530"/>
<gene>
    <name evidence="10" type="ORF">G4V39_10530</name>
</gene>
<keyword evidence="3" id="KW-0238">DNA-binding</keyword>
<proteinExistence type="inferred from homology"/>
<evidence type="ECO:0000256" key="1">
    <source>
        <dbReference type="ARBA" id="ARBA00004744"/>
    </source>
</evidence>
<comment type="catalytic activity">
    <reaction evidence="9">
        <text>siroheme + 2 H(+) = 12,18-didecarboxysiroheme + 2 CO2</text>
        <dbReference type="Rhea" id="RHEA:19093"/>
        <dbReference type="ChEBI" id="CHEBI:15378"/>
        <dbReference type="ChEBI" id="CHEBI:16526"/>
        <dbReference type="ChEBI" id="CHEBI:60052"/>
        <dbReference type="ChEBI" id="CHEBI:140497"/>
        <dbReference type="EC" id="4.1.1.111"/>
    </reaction>
</comment>
<evidence type="ECO:0000256" key="8">
    <source>
        <dbReference type="ARBA" id="ARBA00023471"/>
    </source>
</evidence>
<keyword evidence="4" id="KW-0350">Heme biosynthesis</keyword>
<dbReference type="SUPFAM" id="SSF54909">
    <property type="entry name" value="Dimeric alpha+beta barrel"/>
    <property type="match status" value="1"/>
</dbReference>
<evidence type="ECO:0000313" key="10">
    <source>
        <dbReference type="EMBL" id="QIJ72683.1"/>
    </source>
</evidence>
<keyword evidence="6" id="KW-0456">Lyase</keyword>
<dbReference type="Pfam" id="PF17805">
    <property type="entry name" value="AsnC_trans_reg2"/>
    <property type="match status" value="1"/>
</dbReference>
<name>A0A6G7PZ52_9BACT</name>
<dbReference type="InterPro" id="IPR050684">
    <property type="entry name" value="HTH-Siroheme_Decarb"/>
</dbReference>
<dbReference type="AlphaFoldDB" id="A0A6G7PZ52"/>
<dbReference type="SUPFAM" id="SSF46785">
    <property type="entry name" value="Winged helix' DNA-binding domain"/>
    <property type="match status" value="1"/>
</dbReference>
<dbReference type="InterPro" id="IPR053953">
    <property type="entry name" value="NirdL-like_HTH"/>
</dbReference>
<keyword evidence="11" id="KW-1185">Reference proteome</keyword>
<dbReference type="Gene3D" id="1.10.10.10">
    <property type="entry name" value="Winged helix-like DNA-binding domain superfamily/Winged helix DNA-binding domain"/>
    <property type="match status" value="1"/>
</dbReference>
<dbReference type="InterPro" id="IPR019888">
    <property type="entry name" value="Tscrpt_reg_AsnC-like"/>
</dbReference>
<sequence>MDDRDRAILQILQEGIPLVSKPFEEVAQRVGLTEVEVRERLAALQKSGHLRRLGANFDSRRLGFVTTLCGAEVPAHRLEEVARLVSKYDQVTHCYSRRHRFNLWFTLVCRDWQEVEKILTEIFHQTGIKVYHFPASRTFKLKATFKL</sequence>
<dbReference type="GO" id="GO:0006783">
    <property type="term" value="P:heme biosynthetic process"/>
    <property type="evidence" value="ECO:0007669"/>
    <property type="project" value="UniProtKB-KW"/>
</dbReference>
<evidence type="ECO:0000256" key="2">
    <source>
        <dbReference type="ARBA" id="ARBA00023015"/>
    </source>
</evidence>
<accession>A0A6G7PZ52</accession>
<dbReference type="PROSITE" id="PS00519">
    <property type="entry name" value="HTH_ASNC_1"/>
    <property type="match status" value="1"/>
</dbReference>
<comment type="pathway">
    <text evidence="1">Porphyrin-containing compound metabolism; protoheme biosynthesis.</text>
</comment>
<dbReference type="InterPro" id="IPR011008">
    <property type="entry name" value="Dimeric_a/b-barrel"/>
</dbReference>
<evidence type="ECO:0000256" key="7">
    <source>
        <dbReference type="ARBA" id="ARBA00023457"/>
    </source>
</evidence>
<evidence type="ECO:0000256" key="9">
    <source>
        <dbReference type="ARBA" id="ARBA00048470"/>
    </source>
</evidence>
<dbReference type="InterPro" id="IPR036390">
    <property type="entry name" value="WH_DNA-bd_sf"/>
</dbReference>
<evidence type="ECO:0000256" key="6">
    <source>
        <dbReference type="ARBA" id="ARBA00023239"/>
    </source>
</evidence>
<dbReference type="InterPro" id="IPR036388">
    <property type="entry name" value="WH-like_DNA-bd_sf"/>
</dbReference>
<evidence type="ECO:0000256" key="4">
    <source>
        <dbReference type="ARBA" id="ARBA00023133"/>
    </source>
</evidence>
<evidence type="ECO:0000256" key="3">
    <source>
        <dbReference type="ARBA" id="ARBA00023125"/>
    </source>
</evidence>
<dbReference type="InterPro" id="IPR000485">
    <property type="entry name" value="AsnC-type_HTH_dom"/>
</dbReference>